<dbReference type="OrthoDB" id="9788235at2"/>
<dbReference type="Pfam" id="PF13561">
    <property type="entry name" value="adh_short_C2"/>
    <property type="match status" value="1"/>
</dbReference>
<protein>
    <submittedName>
        <fullName evidence="3">3-oxoacyl-[acyl-carrier protein] reductase</fullName>
    </submittedName>
</protein>
<evidence type="ECO:0000313" key="4">
    <source>
        <dbReference type="Proteomes" id="UP000199203"/>
    </source>
</evidence>
<dbReference type="GO" id="GO:0016491">
    <property type="term" value="F:oxidoreductase activity"/>
    <property type="evidence" value="ECO:0007669"/>
    <property type="project" value="UniProtKB-KW"/>
</dbReference>
<evidence type="ECO:0000256" key="1">
    <source>
        <dbReference type="ARBA" id="ARBA00006484"/>
    </source>
</evidence>
<gene>
    <name evidence="3" type="ORF">SAMN05421825_2930</name>
</gene>
<dbReference type="PRINTS" id="PR00080">
    <property type="entry name" value="SDRFAMILY"/>
</dbReference>
<dbReference type="STRING" id="454006.SAMN05421825_2930"/>
<sequence length="254" mass="26714">MGKLKNKVAIITGAASGIGKAQALLFAKEEAKVVVVDLNLDGIQDTVSEIKAKGGQAIGVQANLTNDDDISNLVEKVISEYGEISILLNTAGLFDQYKSLLNTDESLWNKMLDVNITSLYKITSKVLPHMLEKKFGVIVNIASGAGLIAGGGGIGYTSTKHAVIGFTKQLNFDYGTQGIRANAIAPGLIETPMVKAVIDDPNSGVMDAVSKLPAGRYGQPGEVADLSLFLASDDSRYIYGAVVPIDGGLLSTLR</sequence>
<dbReference type="RefSeq" id="WP_089874142.1">
    <property type="nucleotide sequence ID" value="NZ_FNBH01000003.1"/>
</dbReference>
<evidence type="ECO:0000256" key="2">
    <source>
        <dbReference type="ARBA" id="ARBA00023002"/>
    </source>
</evidence>
<evidence type="ECO:0000313" key="3">
    <source>
        <dbReference type="EMBL" id="SDG20441.1"/>
    </source>
</evidence>
<comment type="similarity">
    <text evidence="1">Belongs to the short-chain dehydrogenases/reductases (SDR) family.</text>
</comment>
<dbReference type="EMBL" id="FNBH01000003">
    <property type="protein sequence ID" value="SDG20441.1"/>
    <property type="molecule type" value="Genomic_DNA"/>
</dbReference>
<keyword evidence="2" id="KW-0560">Oxidoreductase</keyword>
<dbReference type="PANTHER" id="PTHR24321">
    <property type="entry name" value="DEHYDROGENASES, SHORT CHAIN"/>
    <property type="match status" value="1"/>
</dbReference>
<name>A0A1G7SBT5_9FLAO</name>
<dbReference type="AlphaFoldDB" id="A0A1G7SBT5"/>
<dbReference type="Gene3D" id="3.40.50.720">
    <property type="entry name" value="NAD(P)-binding Rossmann-like Domain"/>
    <property type="match status" value="1"/>
</dbReference>
<dbReference type="InterPro" id="IPR036291">
    <property type="entry name" value="NAD(P)-bd_dom_sf"/>
</dbReference>
<dbReference type="Proteomes" id="UP000199203">
    <property type="component" value="Unassembled WGS sequence"/>
</dbReference>
<proteinExistence type="inferred from homology"/>
<dbReference type="PRINTS" id="PR00081">
    <property type="entry name" value="GDHRDH"/>
</dbReference>
<dbReference type="FunFam" id="3.40.50.720:FF:000084">
    <property type="entry name" value="Short-chain dehydrogenase reductase"/>
    <property type="match status" value="1"/>
</dbReference>
<organism evidence="3 4">
    <name type="scientific">Epilithonimonas hungarica</name>
    <dbReference type="NCBI Taxonomy" id="454006"/>
    <lineage>
        <taxon>Bacteria</taxon>
        <taxon>Pseudomonadati</taxon>
        <taxon>Bacteroidota</taxon>
        <taxon>Flavobacteriia</taxon>
        <taxon>Flavobacteriales</taxon>
        <taxon>Weeksellaceae</taxon>
        <taxon>Chryseobacterium group</taxon>
        <taxon>Epilithonimonas</taxon>
    </lineage>
</organism>
<reference evidence="4" key="1">
    <citation type="submission" date="2016-10" db="EMBL/GenBank/DDBJ databases">
        <authorList>
            <person name="Varghese N."/>
            <person name="Submissions S."/>
        </authorList>
    </citation>
    <scope>NUCLEOTIDE SEQUENCE [LARGE SCALE GENOMIC DNA]</scope>
    <source>
        <strain evidence="4">DSM 19684</strain>
    </source>
</reference>
<keyword evidence="4" id="KW-1185">Reference proteome</keyword>
<dbReference type="PANTHER" id="PTHR24321:SF8">
    <property type="entry name" value="ESTRADIOL 17-BETA-DEHYDROGENASE 8-RELATED"/>
    <property type="match status" value="1"/>
</dbReference>
<dbReference type="NCBIfam" id="NF005559">
    <property type="entry name" value="PRK07231.1"/>
    <property type="match status" value="1"/>
</dbReference>
<dbReference type="InterPro" id="IPR002347">
    <property type="entry name" value="SDR_fam"/>
</dbReference>
<accession>A0A1G7SBT5</accession>
<dbReference type="SUPFAM" id="SSF51735">
    <property type="entry name" value="NAD(P)-binding Rossmann-fold domains"/>
    <property type="match status" value="1"/>
</dbReference>